<keyword evidence="3" id="KW-1185">Reference proteome</keyword>
<reference evidence="2 3" key="1">
    <citation type="submission" date="2017-12" db="EMBL/GenBank/DDBJ databases">
        <title>Comparative genomics of Botrytis spp.</title>
        <authorList>
            <person name="Valero-Jimenez C.A."/>
            <person name="Tapia P."/>
            <person name="Veloso J."/>
            <person name="Silva-Moreno E."/>
            <person name="Staats M."/>
            <person name="Valdes J.H."/>
            <person name="Van Kan J.A.L."/>
        </authorList>
    </citation>
    <scope>NUCLEOTIDE SEQUENCE [LARGE SCALE GENOMIC DNA]</scope>
    <source>
        <strain evidence="2 3">MUCL435</strain>
    </source>
</reference>
<sequence length="309" mass="36297">MSRKRTALQEVCETELDDPFQEVKQALKKCQQAITTRSWDVYSSQEDVDWKKHEIEEDEAELRVYEMNIQRVESEMERKREELTLLEHKARVSRDELEGFEKEEKSLRVAQDRGEEFLKTLLKAGKDELEEVIKEALSEADLSPRKRMKMEIKLDITKIITMPPKRTFCEISGDAAETEAHPLDLIKHTIEVHEKIVRHKNQAIQKAEKSFLRNQLKIKEYQSKIEELNKLNVKLGNEHAEAEEFVKKAGEEGRELKAIKKRGEELEKALLDVAKKQFAEKMQDMLHEAEGKMNLQQNMLQRIKREEDS</sequence>
<organism evidence="2 3">
    <name type="scientific">Botrytis galanthina</name>
    <dbReference type="NCBI Taxonomy" id="278940"/>
    <lineage>
        <taxon>Eukaryota</taxon>
        <taxon>Fungi</taxon>
        <taxon>Dikarya</taxon>
        <taxon>Ascomycota</taxon>
        <taxon>Pezizomycotina</taxon>
        <taxon>Leotiomycetes</taxon>
        <taxon>Helotiales</taxon>
        <taxon>Sclerotiniaceae</taxon>
        <taxon>Botrytis</taxon>
    </lineage>
</organism>
<evidence type="ECO:0000313" key="2">
    <source>
        <dbReference type="EMBL" id="THV47436.1"/>
    </source>
</evidence>
<name>A0A4V4HTZ7_9HELO</name>
<feature type="coiled-coil region" evidence="1">
    <location>
        <begin position="55"/>
        <end position="103"/>
    </location>
</feature>
<dbReference type="OrthoDB" id="3546131at2759"/>
<dbReference type="EMBL" id="PQXL01000311">
    <property type="protein sequence ID" value="THV47436.1"/>
    <property type="molecule type" value="Genomic_DNA"/>
</dbReference>
<evidence type="ECO:0000313" key="3">
    <source>
        <dbReference type="Proteomes" id="UP000308671"/>
    </source>
</evidence>
<keyword evidence="1" id="KW-0175">Coiled coil</keyword>
<dbReference type="Proteomes" id="UP000308671">
    <property type="component" value="Unassembled WGS sequence"/>
</dbReference>
<protein>
    <submittedName>
        <fullName evidence="2">Uncharacterized protein</fullName>
    </submittedName>
</protein>
<dbReference type="AlphaFoldDB" id="A0A4V4HTZ7"/>
<gene>
    <name evidence="2" type="ORF">BGAL_0311g00230</name>
</gene>
<evidence type="ECO:0000256" key="1">
    <source>
        <dbReference type="SAM" id="Coils"/>
    </source>
</evidence>
<feature type="coiled-coil region" evidence="1">
    <location>
        <begin position="279"/>
        <end position="306"/>
    </location>
</feature>
<comment type="caution">
    <text evidence="2">The sequence shown here is derived from an EMBL/GenBank/DDBJ whole genome shotgun (WGS) entry which is preliminary data.</text>
</comment>
<accession>A0A4V4HTZ7</accession>
<proteinExistence type="predicted"/>